<sequence>MNWGHKIIIAFVAFIAIMGTLVTVAMKQDYYLVEKEYYKEELAYQDVIDKMKNFNNLDVKPEIELNDNQQTLSLTFAKGNIPVEGLVHFYRVDNPNLDRKITLAENGDESSFNFDLKGMTKGQYLLKLRWKDTSREYYTEKPVFIQ</sequence>
<dbReference type="Proteomes" id="UP000298616">
    <property type="component" value="Chromosome"/>
</dbReference>
<keyword evidence="1" id="KW-1133">Transmembrane helix</keyword>
<evidence type="ECO:0008006" key="4">
    <source>
        <dbReference type="Google" id="ProtNLM"/>
    </source>
</evidence>
<name>A0A4D7JS05_9BACT</name>
<dbReference type="Pfam" id="PF05751">
    <property type="entry name" value="FixH"/>
    <property type="match status" value="1"/>
</dbReference>
<evidence type="ECO:0000313" key="3">
    <source>
        <dbReference type="Proteomes" id="UP000298616"/>
    </source>
</evidence>
<dbReference type="RefSeq" id="WP_137090292.1">
    <property type="nucleotide sequence ID" value="NZ_CP028923.1"/>
</dbReference>
<gene>
    <name evidence="2" type="ORF">DCC35_08105</name>
</gene>
<evidence type="ECO:0000313" key="2">
    <source>
        <dbReference type="EMBL" id="QCK14706.1"/>
    </source>
</evidence>
<keyword evidence="3" id="KW-1185">Reference proteome</keyword>
<keyword evidence="1" id="KW-0472">Membrane</keyword>
<dbReference type="InterPro" id="IPR008620">
    <property type="entry name" value="FixH"/>
</dbReference>
<reference evidence="2 3" key="1">
    <citation type="submission" date="2018-04" db="EMBL/GenBank/DDBJ databases">
        <title>Complete genome uncultured novel isolate.</title>
        <authorList>
            <person name="Merlino G."/>
        </authorList>
    </citation>
    <scope>NUCLEOTIDE SEQUENCE [LARGE SCALE GENOMIC DNA]</scope>
    <source>
        <strain evidence="3">R1DC9</strain>
    </source>
</reference>
<dbReference type="EMBL" id="CP028923">
    <property type="protein sequence ID" value="QCK14706.1"/>
    <property type="molecule type" value="Genomic_DNA"/>
</dbReference>
<accession>A0A4D7JS05</accession>
<feature type="transmembrane region" description="Helical" evidence="1">
    <location>
        <begin position="6"/>
        <end position="26"/>
    </location>
</feature>
<organism evidence="2 3">
    <name type="scientific">Mangrovivirga cuniculi</name>
    <dbReference type="NCBI Taxonomy" id="2715131"/>
    <lineage>
        <taxon>Bacteria</taxon>
        <taxon>Pseudomonadati</taxon>
        <taxon>Bacteroidota</taxon>
        <taxon>Cytophagia</taxon>
        <taxon>Cytophagales</taxon>
        <taxon>Mangrovivirgaceae</taxon>
        <taxon>Mangrovivirga</taxon>
    </lineage>
</organism>
<dbReference type="AlphaFoldDB" id="A0A4D7JS05"/>
<protein>
    <recommendedName>
        <fullName evidence="4">Nitrogen fixation protein FixH</fullName>
    </recommendedName>
</protein>
<dbReference type="KEGG" id="fpf:DCC35_08105"/>
<proteinExistence type="predicted"/>
<evidence type="ECO:0000256" key="1">
    <source>
        <dbReference type="SAM" id="Phobius"/>
    </source>
</evidence>
<keyword evidence="1" id="KW-0812">Transmembrane</keyword>
<dbReference type="OrthoDB" id="1493774at2"/>